<organism evidence="4 5">
    <name type="scientific">Adineta ricciae</name>
    <name type="common">Rotifer</name>
    <dbReference type="NCBI Taxonomy" id="249248"/>
    <lineage>
        <taxon>Eukaryota</taxon>
        <taxon>Metazoa</taxon>
        <taxon>Spiralia</taxon>
        <taxon>Gnathifera</taxon>
        <taxon>Rotifera</taxon>
        <taxon>Eurotatoria</taxon>
        <taxon>Bdelloidea</taxon>
        <taxon>Adinetida</taxon>
        <taxon>Adinetidae</taxon>
        <taxon>Adineta</taxon>
    </lineage>
</organism>
<dbReference type="EMBL" id="CAJNOJ010000082">
    <property type="protein sequence ID" value="CAF1062195.1"/>
    <property type="molecule type" value="Genomic_DNA"/>
</dbReference>
<keyword evidence="2" id="KW-0732">Signal</keyword>
<evidence type="ECO:0000259" key="3">
    <source>
        <dbReference type="PROSITE" id="PS50279"/>
    </source>
</evidence>
<dbReference type="FunFam" id="4.10.410.10:FF:000020">
    <property type="entry name" value="Collagen, type VI, alpha 3"/>
    <property type="match status" value="1"/>
</dbReference>
<dbReference type="CDD" id="cd00109">
    <property type="entry name" value="Kunitz-type"/>
    <property type="match status" value="1"/>
</dbReference>
<reference evidence="4" key="1">
    <citation type="submission" date="2021-02" db="EMBL/GenBank/DDBJ databases">
        <authorList>
            <person name="Nowell W R."/>
        </authorList>
    </citation>
    <scope>NUCLEOTIDE SEQUENCE</scope>
</reference>
<accession>A0A814LA10</accession>
<dbReference type="PRINTS" id="PR00759">
    <property type="entry name" value="BASICPTASE"/>
</dbReference>
<proteinExistence type="predicted"/>
<dbReference type="SMART" id="SM00131">
    <property type="entry name" value="KU"/>
    <property type="match status" value="1"/>
</dbReference>
<gene>
    <name evidence="4" type="ORF">EDS130_LOCUS17976</name>
</gene>
<dbReference type="Pfam" id="PF09619">
    <property type="entry name" value="YscW"/>
    <property type="match status" value="1"/>
</dbReference>
<feature type="signal peptide" evidence="2">
    <location>
        <begin position="1"/>
        <end position="16"/>
    </location>
</feature>
<name>A0A814LA10_ADIRI</name>
<dbReference type="InterPro" id="IPR036880">
    <property type="entry name" value="Kunitz_BPTI_sf"/>
</dbReference>
<dbReference type="Proteomes" id="UP000663852">
    <property type="component" value="Unassembled WGS sequence"/>
</dbReference>
<feature type="chain" id="PRO_5032670422" description="BPTI/Kunitz inhibitor domain-containing protein" evidence="2">
    <location>
        <begin position="17"/>
        <end position="261"/>
    </location>
</feature>
<dbReference type="GO" id="GO:0005615">
    <property type="term" value="C:extracellular space"/>
    <property type="evidence" value="ECO:0007669"/>
    <property type="project" value="TreeGrafter"/>
</dbReference>
<dbReference type="PANTHER" id="PTHR10083">
    <property type="entry name" value="KUNITZ-TYPE PROTEASE INHIBITOR-RELATED"/>
    <property type="match status" value="1"/>
</dbReference>
<sequence length="261" mass="29470">MFLSVVIFLFFSFGHAQYSYQQGRYAYNNFNPWSTYSTWNQGARQTQATVRGNLLNEDTSPLPYGSQISVSLVDVSLQDVASRPLNTMVLYGSYRFPIAFEIPYSMMQVQQNGNTIGQYAIQARIEKDGQLLYINDQYTPVQLIPAPINPVNVMMKKIGITTNPGAGGIYTTGSPITNNIYNCQQIPDVGPCRAFIEQYYFNSQLGSCQVFIWGGCGGNQNRFETRYDCERACSSYQRPRITQTVEFPITCINNPQSEFIS</sequence>
<dbReference type="Gene3D" id="4.10.410.10">
    <property type="entry name" value="Pancreatic trypsin inhibitor Kunitz domain"/>
    <property type="match status" value="1"/>
</dbReference>
<dbReference type="SUPFAM" id="SSF57362">
    <property type="entry name" value="BPTI-like"/>
    <property type="match status" value="1"/>
</dbReference>
<dbReference type="InterPro" id="IPR020901">
    <property type="entry name" value="Prtase_inh_Kunz-CS"/>
</dbReference>
<dbReference type="GO" id="GO:0004867">
    <property type="term" value="F:serine-type endopeptidase inhibitor activity"/>
    <property type="evidence" value="ECO:0007669"/>
    <property type="project" value="InterPro"/>
</dbReference>
<dbReference type="AlphaFoldDB" id="A0A814LA10"/>
<dbReference type="OrthoDB" id="5950222at2759"/>
<keyword evidence="1" id="KW-1015">Disulfide bond</keyword>
<evidence type="ECO:0000313" key="5">
    <source>
        <dbReference type="Proteomes" id="UP000663852"/>
    </source>
</evidence>
<comment type="caution">
    <text evidence="4">The sequence shown here is derived from an EMBL/GenBank/DDBJ whole genome shotgun (WGS) entry which is preliminary data.</text>
</comment>
<feature type="domain" description="BPTI/Kunitz inhibitor" evidence="3">
    <location>
        <begin position="183"/>
        <end position="233"/>
    </location>
</feature>
<evidence type="ECO:0000256" key="2">
    <source>
        <dbReference type="SAM" id="SignalP"/>
    </source>
</evidence>
<dbReference type="InterPro" id="IPR050098">
    <property type="entry name" value="TFPI/VKTCI-like"/>
</dbReference>
<dbReference type="Pfam" id="PF00014">
    <property type="entry name" value="Kunitz_BPTI"/>
    <property type="match status" value="1"/>
</dbReference>
<dbReference type="InterPro" id="IPR039366">
    <property type="entry name" value="Pilotin"/>
</dbReference>
<dbReference type="InterPro" id="IPR002223">
    <property type="entry name" value="Kunitz_BPTI"/>
</dbReference>
<dbReference type="PROSITE" id="PS50279">
    <property type="entry name" value="BPTI_KUNITZ_2"/>
    <property type="match status" value="1"/>
</dbReference>
<evidence type="ECO:0000313" key="4">
    <source>
        <dbReference type="EMBL" id="CAF1062195.1"/>
    </source>
</evidence>
<dbReference type="PANTHER" id="PTHR10083:SF374">
    <property type="entry name" value="BPTI_KUNITZ INHIBITOR DOMAIN-CONTAINING PROTEIN"/>
    <property type="match status" value="1"/>
</dbReference>
<dbReference type="PROSITE" id="PS00280">
    <property type="entry name" value="BPTI_KUNITZ_1"/>
    <property type="match status" value="1"/>
</dbReference>
<evidence type="ECO:0000256" key="1">
    <source>
        <dbReference type="ARBA" id="ARBA00023157"/>
    </source>
</evidence>
<protein>
    <recommendedName>
        <fullName evidence="3">BPTI/Kunitz inhibitor domain-containing protein</fullName>
    </recommendedName>
</protein>